<evidence type="ECO:0000256" key="5">
    <source>
        <dbReference type="ARBA" id="ARBA00023004"/>
    </source>
</evidence>
<dbReference type="Pfam" id="PF00111">
    <property type="entry name" value="Fer2"/>
    <property type="match status" value="1"/>
</dbReference>
<dbReference type="Gene3D" id="1.10.150.120">
    <property type="entry name" value="[2Fe-2S]-binding domain"/>
    <property type="match status" value="1"/>
</dbReference>
<dbReference type="InterPro" id="IPR036856">
    <property type="entry name" value="Ald_Oxase/Xan_DH_a/b_sf"/>
</dbReference>
<proteinExistence type="inferred from homology"/>
<dbReference type="Gene3D" id="3.30.365.10">
    <property type="entry name" value="Aldehyde oxidase/xanthine dehydrogenase, molybdopterin binding domain"/>
    <property type="match status" value="4"/>
</dbReference>
<organism evidence="7 8">
    <name type="scientific">Demequina muriae</name>
    <dbReference type="NCBI Taxonomy" id="3051664"/>
    <lineage>
        <taxon>Bacteria</taxon>
        <taxon>Bacillati</taxon>
        <taxon>Actinomycetota</taxon>
        <taxon>Actinomycetes</taxon>
        <taxon>Micrococcales</taxon>
        <taxon>Demequinaceae</taxon>
        <taxon>Demequina</taxon>
    </lineage>
</organism>
<evidence type="ECO:0000313" key="7">
    <source>
        <dbReference type="EMBL" id="MDN4481197.1"/>
    </source>
</evidence>
<dbReference type="Gene3D" id="3.10.20.30">
    <property type="match status" value="1"/>
</dbReference>
<dbReference type="InterPro" id="IPR037165">
    <property type="entry name" value="AldOxase/xan_DH_Mopterin-bd_sf"/>
</dbReference>
<keyword evidence="2" id="KW-0500">Molybdenum</keyword>
<dbReference type="PROSITE" id="PS00197">
    <property type="entry name" value="2FE2S_FER_1"/>
    <property type="match status" value="1"/>
</dbReference>
<evidence type="ECO:0000256" key="4">
    <source>
        <dbReference type="ARBA" id="ARBA00023002"/>
    </source>
</evidence>
<dbReference type="InterPro" id="IPR036884">
    <property type="entry name" value="2Fe-2S-bd_dom_sf"/>
</dbReference>
<dbReference type="PANTHER" id="PTHR11908:SF132">
    <property type="entry name" value="ALDEHYDE OXIDASE 1-RELATED"/>
    <property type="match status" value="1"/>
</dbReference>
<comment type="similarity">
    <text evidence="1">Belongs to the xanthine dehydrogenase family.</text>
</comment>
<dbReference type="SUPFAM" id="SSF47741">
    <property type="entry name" value="CO dehydrogenase ISP C-domain like"/>
    <property type="match status" value="1"/>
</dbReference>
<dbReference type="Pfam" id="PF01799">
    <property type="entry name" value="Fer2_2"/>
    <property type="match status" value="1"/>
</dbReference>
<keyword evidence="4" id="KW-0560">Oxidoreductase</keyword>
<comment type="caution">
    <text evidence="7">The sequence shown here is derived from an EMBL/GenBank/DDBJ whole genome shotgun (WGS) entry which is preliminary data.</text>
</comment>
<dbReference type="SUPFAM" id="SSF54292">
    <property type="entry name" value="2Fe-2S ferredoxin-like"/>
    <property type="match status" value="1"/>
</dbReference>
<dbReference type="PROSITE" id="PS51085">
    <property type="entry name" value="2FE2S_FER_2"/>
    <property type="match status" value="1"/>
</dbReference>
<dbReference type="CDD" id="cd00207">
    <property type="entry name" value="fer2"/>
    <property type="match status" value="1"/>
</dbReference>
<dbReference type="SUPFAM" id="SSF54665">
    <property type="entry name" value="CO dehydrogenase molybdoprotein N-domain-like"/>
    <property type="match status" value="1"/>
</dbReference>
<evidence type="ECO:0000256" key="2">
    <source>
        <dbReference type="ARBA" id="ARBA00022505"/>
    </source>
</evidence>
<dbReference type="Pfam" id="PF01315">
    <property type="entry name" value="Ald_Xan_dh_C"/>
    <property type="match status" value="1"/>
</dbReference>
<dbReference type="InterPro" id="IPR046867">
    <property type="entry name" value="AldOxase/xan_DH_MoCoBD2"/>
</dbReference>
<dbReference type="Pfam" id="PF02738">
    <property type="entry name" value="MoCoBD_1"/>
    <property type="match status" value="1"/>
</dbReference>
<dbReference type="SMART" id="SM01008">
    <property type="entry name" value="Ald_Xan_dh_C"/>
    <property type="match status" value="1"/>
</dbReference>
<reference evidence="7" key="1">
    <citation type="submission" date="2023-06" db="EMBL/GenBank/DDBJ databases">
        <title>Egi l300058.</title>
        <authorList>
            <person name="Gao L."/>
            <person name="Fang B.-Z."/>
            <person name="Li W.-J."/>
        </authorList>
    </citation>
    <scope>NUCLEOTIDE SEQUENCE</scope>
    <source>
        <strain evidence="7">EGI L300058</strain>
    </source>
</reference>
<dbReference type="InterPro" id="IPR036010">
    <property type="entry name" value="2Fe-2S_ferredoxin-like_sf"/>
</dbReference>
<gene>
    <name evidence="7" type="ORF">QQX02_09705</name>
</gene>
<evidence type="ECO:0000256" key="1">
    <source>
        <dbReference type="ARBA" id="ARBA00006849"/>
    </source>
</evidence>
<evidence type="ECO:0000313" key="8">
    <source>
        <dbReference type="Proteomes" id="UP001172708"/>
    </source>
</evidence>
<protein>
    <submittedName>
        <fullName evidence="7">Molybdopterin-dependent oxidoreductase</fullName>
    </submittedName>
</protein>
<dbReference type="InterPro" id="IPR001041">
    <property type="entry name" value="2Fe-2S_ferredoxin-type"/>
</dbReference>
<dbReference type="InterPro" id="IPR002888">
    <property type="entry name" value="2Fe-2S-bd"/>
</dbReference>
<evidence type="ECO:0000256" key="3">
    <source>
        <dbReference type="ARBA" id="ARBA00022723"/>
    </source>
</evidence>
<keyword evidence="8" id="KW-1185">Reference proteome</keyword>
<dbReference type="InterPro" id="IPR008274">
    <property type="entry name" value="AldOxase/xan_DH_MoCoBD1"/>
</dbReference>
<dbReference type="Proteomes" id="UP001172708">
    <property type="component" value="Unassembled WGS sequence"/>
</dbReference>
<dbReference type="Gene3D" id="3.90.1170.50">
    <property type="entry name" value="Aldehyde oxidase/xanthine dehydrogenase, a/b hammerhead"/>
    <property type="match status" value="1"/>
</dbReference>
<feature type="domain" description="2Fe-2S ferredoxin-type" evidence="6">
    <location>
        <begin position="1"/>
        <end position="72"/>
    </location>
</feature>
<dbReference type="RefSeq" id="WP_301142735.1">
    <property type="nucleotide sequence ID" value="NZ_JAUHQA010000001.1"/>
</dbReference>
<evidence type="ECO:0000259" key="6">
    <source>
        <dbReference type="PROSITE" id="PS51085"/>
    </source>
</evidence>
<keyword evidence="5" id="KW-0408">Iron</keyword>
<keyword evidence="3" id="KW-0479">Metal-binding</keyword>
<dbReference type="InterPro" id="IPR000674">
    <property type="entry name" value="Ald_Oxase/Xan_DH_a/b"/>
</dbReference>
<accession>A0ABT8GIE1</accession>
<dbReference type="SUPFAM" id="SSF56003">
    <property type="entry name" value="Molybdenum cofactor-binding domain"/>
    <property type="match status" value="1"/>
</dbReference>
<sequence length="921" mass="96832">MRVDGDEITGTPAPGQCLRTFLREEGHTAVKKGCDSGDCGACTVLVDGTAVHSCLTPAFRAMESEVTTAAGLAPDDELSAMQESFVDHFGFQCGFCTPGMVVAASALTEDQTDDLARQMRGNLCRCTGYRAIQDAIQHCGDAREGCGGCERGLVRTADARVGVEGVGAAASPPAARRVVQGREPFTFDELPEGTAHLAVVGSPHAHARIVAIDASAALAMEGVLAVLTHEDVPQGRFSTARHEHRTDDADDTRVLDDTVRFIGQRVAAVVAESARIAREAARVVRVDYEVLPAVLDPEAARAPGAPLLHPDRTPSERVADAGRNVVAQAHSEVGDVESALDASAVTASGTWTTSRVTHAQLETHGSIAWVADDGRLTVRTSSQVPFLVRDELARLLGREPATVRVFTARVGGGFGGKQEMFTEDITAIATLAVGRPVAYEMTRDEEFTRTAVRHPFRVSVQAGADASGRLTALAVDVLSDTGAYGNHAAGVLFHGCHESIAIYRVPAKRLDAEAVYTNNVPSGAFRGYGLGQVIFGIESALDELALELDMDPFELRRLNAARPGDPFVVAGAPDDDMVFGSYGLDECLEQARTGLAAPDDVTAPDGPAWSIGEGMAASMIATLPPRGHRAVASVSVGSDGVYRVGIGTAEFGNGSITVHSQIVSEVMGVPRDQVVLTHSDTDATTYDSGAFGSTGITVAGKALHAACLELREALIAAGARVLGAEASDCSLQADGVRGLGRTAPWEVAVAAVDAAHSVDGAARAESSLDQYVRSVSFNVQAFRVAVNRDTGEVRILRSVQSADAGTVMNPEQCRGQIEGGVAQGIGSALYEEVMIDPDGAVENPAFRQYRVPQMADVPRTEVLFASTSDELGPYGAKSMSESPYNPVAPALANAIRRALGTRPYALPMSRDRVWRLAATAD</sequence>
<dbReference type="Pfam" id="PF20256">
    <property type="entry name" value="MoCoBD_2"/>
    <property type="match status" value="1"/>
</dbReference>
<dbReference type="InterPro" id="IPR012675">
    <property type="entry name" value="Beta-grasp_dom_sf"/>
</dbReference>
<dbReference type="PANTHER" id="PTHR11908">
    <property type="entry name" value="XANTHINE DEHYDROGENASE"/>
    <property type="match status" value="1"/>
</dbReference>
<name>A0ABT8GIE1_9MICO</name>
<dbReference type="InterPro" id="IPR016208">
    <property type="entry name" value="Ald_Oxase/xanthine_DH-like"/>
</dbReference>
<dbReference type="EMBL" id="JAUHQA010000001">
    <property type="protein sequence ID" value="MDN4481197.1"/>
    <property type="molecule type" value="Genomic_DNA"/>
</dbReference>
<dbReference type="InterPro" id="IPR006058">
    <property type="entry name" value="2Fe2S_fd_BS"/>
</dbReference>